<keyword evidence="5" id="KW-0804">Transcription</keyword>
<evidence type="ECO:0000256" key="3">
    <source>
        <dbReference type="ARBA" id="ARBA00023015"/>
    </source>
</evidence>
<dbReference type="AlphaFoldDB" id="A0A0A0LIF8"/>
<protein>
    <submittedName>
        <fullName evidence="9">Uncharacterized protein</fullName>
    </submittedName>
</protein>
<dbReference type="PROSITE" id="PS51294">
    <property type="entry name" value="HTH_MYB"/>
    <property type="match status" value="1"/>
</dbReference>
<dbReference type="PANTHER" id="PTHR45675">
    <property type="entry name" value="MYB TRANSCRIPTION FACTOR-RELATED-RELATED"/>
    <property type="match status" value="1"/>
</dbReference>
<gene>
    <name evidence="9" type="ORF">Csa_2G169770</name>
</gene>
<evidence type="ECO:0000256" key="5">
    <source>
        <dbReference type="ARBA" id="ARBA00023163"/>
    </source>
</evidence>
<dbReference type="GO" id="GO:0005634">
    <property type="term" value="C:nucleus"/>
    <property type="evidence" value="ECO:0000318"/>
    <property type="project" value="GO_Central"/>
</dbReference>
<dbReference type="InterPro" id="IPR017930">
    <property type="entry name" value="Myb_dom"/>
</dbReference>
<feature type="domain" description="HTH myb-type" evidence="8">
    <location>
        <begin position="21"/>
        <end position="73"/>
    </location>
</feature>
<name>A0A0A0LIF8_CUCSA</name>
<dbReference type="GO" id="GO:0003700">
    <property type="term" value="F:DNA-binding transcription factor activity"/>
    <property type="evidence" value="ECO:0007669"/>
    <property type="project" value="InterPro"/>
</dbReference>
<dbReference type="SMART" id="SM00717">
    <property type="entry name" value="SANT"/>
    <property type="match status" value="1"/>
</dbReference>
<dbReference type="SUPFAM" id="SSF46689">
    <property type="entry name" value="Homeodomain-like"/>
    <property type="match status" value="1"/>
</dbReference>
<dbReference type="eggNOG" id="KOG0048">
    <property type="taxonomic scope" value="Eukaryota"/>
</dbReference>
<accession>A0A0A0LIF8</accession>
<evidence type="ECO:0000256" key="6">
    <source>
        <dbReference type="ARBA" id="ARBA00023242"/>
    </source>
</evidence>
<evidence type="ECO:0000256" key="2">
    <source>
        <dbReference type="ARBA" id="ARBA00022737"/>
    </source>
</evidence>
<keyword evidence="6" id="KW-0539">Nucleus</keyword>
<evidence type="ECO:0000313" key="10">
    <source>
        <dbReference type="Proteomes" id="UP000029981"/>
    </source>
</evidence>
<dbReference type="GO" id="GO:0043565">
    <property type="term" value="F:sequence-specific DNA binding"/>
    <property type="evidence" value="ECO:0000318"/>
    <property type="project" value="GO_Central"/>
</dbReference>
<dbReference type="Proteomes" id="UP000029981">
    <property type="component" value="Chromosome 2"/>
</dbReference>
<reference evidence="9 10" key="2">
    <citation type="journal article" date="2009" name="PLoS ONE">
        <title>An integrated genetic and cytogenetic map of the cucumber genome.</title>
        <authorList>
            <person name="Ren Y."/>
            <person name="Zhang Z."/>
            <person name="Liu J."/>
            <person name="Staub J.E."/>
            <person name="Han Y."/>
            <person name="Cheng Z."/>
            <person name="Li X."/>
            <person name="Lu J."/>
            <person name="Miao H."/>
            <person name="Kang H."/>
            <person name="Xie B."/>
            <person name="Gu X."/>
            <person name="Wang X."/>
            <person name="Du Y."/>
            <person name="Jin W."/>
            <person name="Huang S."/>
        </authorList>
    </citation>
    <scope>NUCLEOTIDE SEQUENCE [LARGE SCALE GENOMIC DNA]</scope>
    <source>
        <strain evidence="10">cv. 9930</strain>
    </source>
</reference>
<sequence length="159" mass="18461">MMMMMMDEHFGWGKVAAEGWRKGPWTAEEDRLLMEYVRVHGEGRWNSVAHLAGLRRNGKSCRLRWVNYLRPDLKRGQITPHEESIILELHARWGNSNFNPQIDHDQPGSLLLSLPEAISMEDHQLWDGLLWNFEDFHTNLTPNSAFGKANVHNLVTPFC</sequence>
<comment type="subcellular location">
    <subcellularLocation>
        <location evidence="1">Nucleus</location>
    </subcellularLocation>
</comment>
<dbReference type="PROSITE" id="PS50090">
    <property type="entry name" value="MYB_LIKE"/>
    <property type="match status" value="1"/>
</dbReference>
<dbReference type="FunFam" id="1.10.10.60:FF:000011">
    <property type="entry name" value="Myb transcription factor"/>
    <property type="match status" value="1"/>
</dbReference>
<dbReference type="EMBL" id="CM002923">
    <property type="protein sequence ID" value="KGN61553.1"/>
    <property type="molecule type" value="Genomic_DNA"/>
</dbReference>
<dbReference type="InterPro" id="IPR001005">
    <property type="entry name" value="SANT/Myb"/>
</dbReference>
<dbReference type="InterPro" id="IPR044676">
    <property type="entry name" value="EOBI/EOBII-like_plant"/>
</dbReference>
<dbReference type="InterPro" id="IPR009057">
    <property type="entry name" value="Homeodomain-like_sf"/>
</dbReference>
<reference evidence="9 10" key="1">
    <citation type="journal article" date="2009" name="Nat. Genet.">
        <title>The genome of the cucumber, Cucumis sativus L.</title>
        <authorList>
            <person name="Huang S."/>
            <person name="Li R."/>
            <person name="Zhang Z."/>
            <person name="Li L."/>
            <person name="Gu X."/>
            <person name="Fan W."/>
            <person name="Lucas W.J."/>
            <person name="Wang X."/>
            <person name="Xie B."/>
            <person name="Ni P."/>
            <person name="Ren Y."/>
            <person name="Zhu H."/>
            <person name="Li J."/>
            <person name="Lin K."/>
            <person name="Jin W."/>
            <person name="Fei Z."/>
            <person name="Li G."/>
            <person name="Staub J."/>
            <person name="Kilian A."/>
            <person name="van der Vossen E.A."/>
            <person name="Wu Y."/>
            <person name="Guo J."/>
            <person name="He J."/>
            <person name="Jia Z."/>
            <person name="Ren Y."/>
            <person name="Tian G."/>
            <person name="Lu Y."/>
            <person name="Ruan J."/>
            <person name="Qian W."/>
            <person name="Wang M."/>
            <person name="Huang Q."/>
            <person name="Li B."/>
            <person name="Xuan Z."/>
            <person name="Cao J."/>
            <person name="Asan"/>
            <person name="Wu Z."/>
            <person name="Zhang J."/>
            <person name="Cai Q."/>
            <person name="Bai Y."/>
            <person name="Zhao B."/>
            <person name="Han Y."/>
            <person name="Li Y."/>
            <person name="Li X."/>
            <person name="Wang S."/>
            <person name="Shi Q."/>
            <person name="Liu S."/>
            <person name="Cho W.K."/>
            <person name="Kim J.Y."/>
            <person name="Xu Y."/>
            <person name="Heller-Uszynska K."/>
            <person name="Miao H."/>
            <person name="Cheng Z."/>
            <person name="Zhang S."/>
            <person name="Wu J."/>
            <person name="Yang Y."/>
            <person name="Kang H."/>
            <person name="Li M."/>
            <person name="Liang H."/>
            <person name="Ren X."/>
            <person name="Shi Z."/>
            <person name="Wen M."/>
            <person name="Jian M."/>
            <person name="Yang H."/>
            <person name="Zhang G."/>
            <person name="Yang Z."/>
            <person name="Chen R."/>
            <person name="Liu S."/>
            <person name="Li J."/>
            <person name="Ma L."/>
            <person name="Liu H."/>
            <person name="Zhou Y."/>
            <person name="Zhao J."/>
            <person name="Fang X."/>
            <person name="Li G."/>
            <person name="Fang L."/>
            <person name="Li Y."/>
            <person name="Liu D."/>
            <person name="Zheng H."/>
            <person name="Zhang Y."/>
            <person name="Qin N."/>
            <person name="Li Z."/>
            <person name="Yang G."/>
            <person name="Yang S."/>
            <person name="Bolund L."/>
            <person name="Kristiansen K."/>
            <person name="Zheng H."/>
            <person name="Li S."/>
            <person name="Zhang X."/>
            <person name="Yang H."/>
            <person name="Wang J."/>
            <person name="Sun R."/>
            <person name="Zhang B."/>
            <person name="Jiang S."/>
            <person name="Wang J."/>
            <person name="Du Y."/>
            <person name="Li S."/>
        </authorList>
    </citation>
    <scope>NUCLEOTIDE SEQUENCE [LARGE SCALE GENOMIC DNA]</scope>
    <source>
        <strain evidence="10">cv. 9930</strain>
    </source>
</reference>
<organism evidence="9 10">
    <name type="scientific">Cucumis sativus</name>
    <name type="common">Cucumber</name>
    <dbReference type="NCBI Taxonomy" id="3659"/>
    <lineage>
        <taxon>Eukaryota</taxon>
        <taxon>Viridiplantae</taxon>
        <taxon>Streptophyta</taxon>
        <taxon>Embryophyta</taxon>
        <taxon>Tracheophyta</taxon>
        <taxon>Spermatophyta</taxon>
        <taxon>Magnoliopsida</taxon>
        <taxon>eudicotyledons</taxon>
        <taxon>Gunneridae</taxon>
        <taxon>Pentapetalae</taxon>
        <taxon>rosids</taxon>
        <taxon>fabids</taxon>
        <taxon>Cucurbitales</taxon>
        <taxon>Cucurbitaceae</taxon>
        <taxon>Benincaseae</taxon>
        <taxon>Cucumis</taxon>
    </lineage>
</organism>
<dbReference type="Pfam" id="PF00249">
    <property type="entry name" value="Myb_DNA-binding"/>
    <property type="match status" value="1"/>
</dbReference>
<keyword evidence="10" id="KW-1185">Reference proteome</keyword>
<feature type="domain" description="Myb-like" evidence="7">
    <location>
        <begin position="17"/>
        <end position="69"/>
    </location>
</feature>
<keyword evidence="3" id="KW-0805">Transcription regulation</keyword>
<evidence type="ECO:0000256" key="1">
    <source>
        <dbReference type="ARBA" id="ARBA00004123"/>
    </source>
</evidence>
<dbReference type="CDD" id="cd00167">
    <property type="entry name" value="SANT"/>
    <property type="match status" value="1"/>
</dbReference>
<evidence type="ECO:0000259" key="8">
    <source>
        <dbReference type="PROSITE" id="PS51294"/>
    </source>
</evidence>
<dbReference type="OMA" id="MNFNANC"/>
<dbReference type="Gramene" id="KGN61553">
    <property type="protein sequence ID" value="KGN61553"/>
    <property type="gene ID" value="Csa_2G169770"/>
</dbReference>
<evidence type="ECO:0000259" key="7">
    <source>
        <dbReference type="PROSITE" id="PS50090"/>
    </source>
</evidence>
<keyword evidence="4" id="KW-0238">DNA-binding</keyword>
<keyword evidence="2" id="KW-0677">Repeat</keyword>
<dbReference type="Gene3D" id="1.10.10.60">
    <property type="entry name" value="Homeodomain-like"/>
    <property type="match status" value="1"/>
</dbReference>
<dbReference type="GO" id="GO:0006355">
    <property type="term" value="P:regulation of DNA-templated transcription"/>
    <property type="evidence" value="ECO:0000318"/>
    <property type="project" value="GO_Central"/>
</dbReference>
<evidence type="ECO:0000313" key="9">
    <source>
        <dbReference type="EMBL" id="KGN61553.1"/>
    </source>
</evidence>
<dbReference type="PANTHER" id="PTHR45675:SF97">
    <property type="entry name" value="MYB DOMAIN PROTEIN 79"/>
    <property type="match status" value="1"/>
</dbReference>
<reference evidence="9 10" key="4">
    <citation type="journal article" date="2011" name="BMC Genomics">
        <title>RNA-Seq improves annotation of protein-coding genes in the cucumber genome.</title>
        <authorList>
            <person name="Li Z."/>
            <person name="Zhang Z."/>
            <person name="Yan P."/>
            <person name="Huang S."/>
            <person name="Fei Z."/>
            <person name="Lin K."/>
        </authorList>
    </citation>
    <scope>NUCLEOTIDE SEQUENCE [LARGE SCALE GENOMIC DNA]</scope>
    <source>
        <strain evidence="10">cv. 9930</strain>
    </source>
</reference>
<reference evidence="9 10" key="3">
    <citation type="journal article" date="2010" name="BMC Genomics">
        <title>Transcriptome sequencing and comparative analysis of cucumber flowers with different sex types.</title>
        <authorList>
            <person name="Guo S."/>
            <person name="Zheng Y."/>
            <person name="Joung J.G."/>
            <person name="Liu S."/>
            <person name="Zhang Z."/>
            <person name="Crasta O.R."/>
            <person name="Sobral B.W."/>
            <person name="Xu Y."/>
            <person name="Huang S."/>
            <person name="Fei Z."/>
        </authorList>
    </citation>
    <scope>NUCLEOTIDE SEQUENCE [LARGE SCALE GENOMIC DNA]</scope>
    <source>
        <strain evidence="10">cv. 9930</strain>
    </source>
</reference>
<proteinExistence type="predicted"/>
<evidence type="ECO:0000256" key="4">
    <source>
        <dbReference type="ARBA" id="ARBA00023125"/>
    </source>
</evidence>
<dbReference type="STRING" id="3659.A0A0A0LIF8"/>